<dbReference type="Pfam" id="PF03443">
    <property type="entry name" value="AA9"/>
    <property type="match status" value="1"/>
</dbReference>
<comment type="similarity">
    <text evidence="13">Belongs to the polysaccharide monooxygenase AA9 family.</text>
</comment>
<dbReference type="GO" id="GO:0030248">
    <property type="term" value="F:cellulose binding"/>
    <property type="evidence" value="ECO:0007669"/>
    <property type="project" value="UniProtKB-UniRule"/>
</dbReference>
<dbReference type="InterPro" id="IPR049892">
    <property type="entry name" value="AA9"/>
</dbReference>
<dbReference type="PANTHER" id="PTHR33353">
    <property type="entry name" value="PUTATIVE (AFU_ORTHOLOGUE AFUA_1G12560)-RELATED"/>
    <property type="match status" value="1"/>
</dbReference>
<evidence type="ECO:0000313" key="18">
    <source>
        <dbReference type="EMBL" id="KAF2854737.1"/>
    </source>
</evidence>
<evidence type="ECO:0000256" key="12">
    <source>
        <dbReference type="ARBA" id="ARBA00023326"/>
    </source>
</evidence>
<evidence type="ECO:0000256" key="11">
    <source>
        <dbReference type="ARBA" id="ARBA00023277"/>
    </source>
</evidence>
<feature type="chain" id="PRO_5025589697" description="AA9 family lytic polysaccharide monooxygenase" evidence="16">
    <location>
        <begin position="20"/>
        <end position="275"/>
    </location>
</feature>
<dbReference type="AlphaFoldDB" id="A0A6A7BIZ1"/>
<dbReference type="GO" id="GO:0030245">
    <property type="term" value="P:cellulose catabolic process"/>
    <property type="evidence" value="ECO:0007669"/>
    <property type="project" value="UniProtKB-UniRule"/>
</dbReference>
<evidence type="ECO:0000256" key="6">
    <source>
        <dbReference type="ARBA" id="ARBA00023001"/>
    </source>
</evidence>
<comment type="domain">
    <text evidence="15">Has a modular structure: an endo-beta-1,4-glucanase catalytic module at the N-terminus, a linker rich in serines and threonines, and a C-terminal carbohydrate-binding module (CBM).</text>
</comment>
<sequence>MKTAFASIFFGVLAVGVSSHATWQDLRSTCARLPTSNSPVTDLTSNNMRCKANQGVVASNDATADGSSTFFKIFEDTWAKNSASGGGSDDFWGTKDLNANCGRMDVKMPANLAPGDYLLRAEAIALHSASGIGGAQSYMTCCQLTITGSGTSNPAGLSFPEAYKATDPGIPINIYQRLASCVAPGSAVIADGTEAVAGSKPGSVVTVTGGVAQPTATIPLKTSSAQAAPTNSGGAGGCTAAKYQQCGGTGYKGCTICAAGSTCNAQSGGYYSLCI</sequence>
<feature type="domain" description="CBM1" evidence="17">
    <location>
        <begin position="238"/>
        <end position="275"/>
    </location>
</feature>
<dbReference type="GO" id="GO:0046872">
    <property type="term" value="F:metal ion binding"/>
    <property type="evidence" value="ECO:0007669"/>
    <property type="project" value="UniProtKB-KW"/>
</dbReference>
<organism evidence="18 19">
    <name type="scientific">Plenodomus tracheiphilus IPT5</name>
    <dbReference type="NCBI Taxonomy" id="1408161"/>
    <lineage>
        <taxon>Eukaryota</taxon>
        <taxon>Fungi</taxon>
        <taxon>Dikarya</taxon>
        <taxon>Ascomycota</taxon>
        <taxon>Pezizomycotina</taxon>
        <taxon>Dothideomycetes</taxon>
        <taxon>Pleosporomycetidae</taxon>
        <taxon>Pleosporales</taxon>
        <taxon>Pleosporineae</taxon>
        <taxon>Leptosphaeriaceae</taxon>
        <taxon>Plenodomus</taxon>
    </lineage>
</organism>
<keyword evidence="11 15" id="KW-0119">Carbohydrate metabolism</keyword>
<keyword evidence="8" id="KW-0186">Copper</keyword>
<comment type="cofactor">
    <cofactor evidence="1">
        <name>Cu(2+)</name>
        <dbReference type="ChEBI" id="CHEBI:29036"/>
    </cofactor>
</comment>
<comment type="subcellular location">
    <subcellularLocation>
        <location evidence="2 15">Secreted</location>
    </subcellularLocation>
</comment>
<keyword evidence="12 15" id="KW-0624">Polysaccharide degradation</keyword>
<evidence type="ECO:0000256" key="16">
    <source>
        <dbReference type="SAM" id="SignalP"/>
    </source>
</evidence>
<reference evidence="18" key="1">
    <citation type="submission" date="2020-01" db="EMBL/GenBank/DDBJ databases">
        <authorList>
            <consortium name="DOE Joint Genome Institute"/>
            <person name="Haridas S."/>
            <person name="Albert R."/>
            <person name="Binder M."/>
            <person name="Bloem J."/>
            <person name="Labutti K."/>
            <person name="Salamov A."/>
            <person name="Andreopoulos B."/>
            <person name="Baker S.E."/>
            <person name="Barry K."/>
            <person name="Bills G."/>
            <person name="Bluhm B.H."/>
            <person name="Cannon C."/>
            <person name="Castanera R."/>
            <person name="Culley D.E."/>
            <person name="Daum C."/>
            <person name="Ezra D."/>
            <person name="Gonzalez J.B."/>
            <person name="Henrissat B."/>
            <person name="Kuo A."/>
            <person name="Liang C."/>
            <person name="Lipzen A."/>
            <person name="Lutzoni F."/>
            <person name="Magnuson J."/>
            <person name="Mondo S."/>
            <person name="Nolan M."/>
            <person name="Ohm R."/>
            <person name="Pangilinan J."/>
            <person name="Park H.-J."/>
            <person name="Ramirez L."/>
            <person name="Alfaro M."/>
            <person name="Sun H."/>
            <person name="Tritt A."/>
            <person name="Yoshinaga Y."/>
            <person name="Zwiers L.-H."/>
            <person name="Turgeon B.G."/>
            <person name="Goodwin S.B."/>
            <person name="Spatafora J.W."/>
            <person name="Crous P.W."/>
            <person name="Grigoriev I.V."/>
        </authorList>
    </citation>
    <scope>NUCLEOTIDE SEQUENCE</scope>
    <source>
        <strain evidence="18">IPT5</strain>
    </source>
</reference>
<dbReference type="InterPro" id="IPR005103">
    <property type="entry name" value="AA9_LPMO"/>
</dbReference>
<dbReference type="PROSITE" id="PS51164">
    <property type="entry name" value="CBM1_2"/>
    <property type="match status" value="1"/>
</dbReference>
<feature type="signal peptide" evidence="16">
    <location>
        <begin position="1"/>
        <end position="19"/>
    </location>
</feature>
<dbReference type="PANTHER" id="PTHR33353:SF9">
    <property type="entry name" value="ENDOGLUCANASE II"/>
    <property type="match status" value="1"/>
</dbReference>
<evidence type="ECO:0000256" key="10">
    <source>
        <dbReference type="ARBA" id="ARBA00023157"/>
    </source>
</evidence>
<dbReference type="InterPro" id="IPR000254">
    <property type="entry name" value="CBD"/>
</dbReference>
<evidence type="ECO:0000256" key="15">
    <source>
        <dbReference type="RuleBase" id="RU368122"/>
    </source>
</evidence>
<keyword evidence="9" id="KW-0503">Monooxygenase</keyword>
<evidence type="ECO:0000313" key="19">
    <source>
        <dbReference type="Proteomes" id="UP000799423"/>
    </source>
</evidence>
<gene>
    <name evidence="18" type="ORF">T440DRAFT_486530</name>
</gene>
<dbReference type="OrthoDB" id="3238762at2759"/>
<keyword evidence="4" id="KW-0479">Metal-binding</keyword>
<dbReference type="SMART" id="SM00236">
    <property type="entry name" value="fCBD"/>
    <property type="match status" value="1"/>
</dbReference>
<accession>A0A6A7BIZ1</accession>
<keyword evidence="7" id="KW-0560">Oxidoreductase</keyword>
<evidence type="ECO:0000256" key="9">
    <source>
        <dbReference type="ARBA" id="ARBA00023033"/>
    </source>
</evidence>
<dbReference type="SUPFAM" id="SSF57180">
    <property type="entry name" value="Cellulose-binding domain"/>
    <property type="match status" value="1"/>
</dbReference>
<keyword evidence="6 15" id="KW-0136">Cellulose degradation</keyword>
<comment type="function">
    <text evidence="15">Lytic polysaccharide monooxygenase (LMPO) that depolymerizes crystalline and amorphous polysaccharides via the oxidation of scissile alpha- or beta-(1-4)-glycosidic bonds, yielding C1 and/or C4 oxidation products. Catalysis by LPMOs requires the reduction of the active-site copper from Cu(II) to Cu(I) by a reducing agent and H(2)O(2) or O(2) as a cosubstrate.</text>
</comment>
<evidence type="ECO:0000256" key="2">
    <source>
        <dbReference type="ARBA" id="ARBA00004613"/>
    </source>
</evidence>
<evidence type="ECO:0000256" key="3">
    <source>
        <dbReference type="ARBA" id="ARBA00022525"/>
    </source>
</evidence>
<name>A0A6A7BIZ1_9PLEO</name>
<keyword evidence="10 15" id="KW-1015">Disulfide bond</keyword>
<evidence type="ECO:0000256" key="5">
    <source>
        <dbReference type="ARBA" id="ARBA00022729"/>
    </source>
</evidence>
<dbReference type="EC" id="1.14.99.56" evidence="15"/>
<dbReference type="GO" id="GO:0008810">
    <property type="term" value="F:cellulase activity"/>
    <property type="evidence" value="ECO:0007669"/>
    <property type="project" value="UniProtKB-UniRule"/>
</dbReference>
<dbReference type="Pfam" id="PF00734">
    <property type="entry name" value="CBM_1"/>
    <property type="match status" value="1"/>
</dbReference>
<evidence type="ECO:0000256" key="8">
    <source>
        <dbReference type="ARBA" id="ARBA00023008"/>
    </source>
</evidence>
<dbReference type="GO" id="GO:0005576">
    <property type="term" value="C:extracellular region"/>
    <property type="evidence" value="ECO:0007669"/>
    <property type="project" value="UniProtKB-SubCell"/>
</dbReference>
<evidence type="ECO:0000256" key="13">
    <source>
        <dbReference type="ARBA" id="ARBA00044502"/>
    </source>
</evidence>
<dbReference type="InterPro" id="IPR035971">
    <property type="entry name" value="CBD_sf"/>
</dbReference>
<dbReference type="Proteomes" id="UP000799423">
    <property type="component" value="Unassembled WGS sequence"/>
</dbReference>
<evidence type="ECO:0000256" key="4">
    <source>
        <dbReference type="ARBA" id="ARBA00022723"/>
    </source>
</evidence>
<protein>
    <recommendedName>
        <fullName evidence="15">AA9 family lytic polysaccharide monooxygenase</fullName>
        <ecNumber evidence="15">1.14.99.56</ecNumber>
    </recommendedName>
    <alternativeName>
        <fullName evidence="15">Endo-beta-1,4-glucanase</fullName>
    </alternativeName>
    <alternativeName>
        <fullName evidence="15">Glycosyl hydrolase 61 family protein</fullName>
    </alternativeName>
</protein>
<evidence type="ECO:0000256" key="14">
    <source>
        <dbReference type="ARBA" id="ARBA00045077"/>
    </source>
</evidence>
<evidence type="ECO:0000259" key="17">
    <source>
        <dbReference type="PROSITE" id="PS51164"/>
    </source>
</evidence>
<keyword evidence="3 15" id="KW-0964">Secreted</keyword>
<proteinExistence type="inferred from homology"/>
<keyword evidence="19" id="KW-1185">Reference proteome</keyword>
<dbReference type="GO" id="GO:0004497">
    <property type="term" value="F:monooxygenase activity"/>
    <property type="evidence" value="ECO:0007669"/>
    <property type="project" value="UniProtKB-KW"/>
</dbReference>
<dbReference type="EMBL" id="MU006292">
    <property type="protein sequence ID" value="KAF2854737.1"/>
    <property type="molecule type" value="Genomic_DNA"/>
</dbReference>
<dbReference type="Gene3D" id="2.70.50.70">
    <property type="match status" value="1"/>
</dbReference>
<keyword evidence="5 16" id="KW-0732">Signal</keyword>
<comment type="catalytic activity">
    <reaction evidence="14 15">
        <text>[(1-&gt;4)-beta-D-glucosyl]n+m + reduced acceptor + O2 = 4-dehydro-beta-D-glucosyl-[(1-&gt;4)-beta-D-glucosyl]n-1 + [(1-&gt;4)-beta-D-glucosyl]m + acceptor + H2O.</text>
        <dbReference type="EC" id="1.14.99.56"/>
    </reaction>
</comment>
<evidence type="ECO:0000256" key="1">
    <source>
        <dbReference type="ARBA" id="ARBA00001973"/>
    </source>
</evidence>
<evidence type="ECO:0000256" key="7">
    <source>
        <dbReference type="ARBA" id="ARBA00023002"/>
    </source>
</evidence>